<dbReference type="OrthoDB" id="9772207at2"/>
<keyword evidence="6" id="KW-1185">Reference proteome</keyword>
<comment type="similarity">
    <text evidence="1">Belongs to the glycosyl hydrolase 38 family.</text>
</comment>
<accession>A0A2K8NUL4</accession>
<dbReference type="Gene3D" id="2.70.98.30">
    <property type="entry name" value="Golgi alpha-mannosidase II, domain 4"/>
    <property type="match status" value="1"/>
</dbReference>
<feature type="domain" description="Glycosyl hydrolases family 38 C-terminal" evidence="4">
    <location>
        <begin position="824"/>
        <end position="883"/>
    </location>
</feature>
<proteinExistence type="inferred from homology"/>
<dbReference type="SUPFAM" id="SSF74650">
    <property type="entry name" value="Galactose mutarotase-like"/>
    <property type="match status" value="1"/>
</dbReference>
<dbReference type="GO" id="GO:0030246">
    <property type="term" value="F:carbohydrate binding"/>
    <property type="evidence" value="ECO:0007669"/>
    <property type="project" value="InterPro"/>
</dbReference>
<dbReference type="Pfam" id="PF01074">
    <property type="entry name" value="Glyco_hydro_38N"/>
    <property type="match status" value="1"/>
</dbReference>
<dbReference type="AlphaFoldDB" id="A0A2K8NUL4"/>
<dbReference type="RefSeq" id="WP_100609264.1">
    <property type="nucleotide sequence ID" value="NZ_CP024962.1"/>
</dbReference>
<feature type="domain" description="Glycoside hydrolase family 38 N-terminal" evidence="2">
    <location>
        <begin position="5"/>
        <end position="279"/>
    </location>
</feature>
<dbReference type="Proteomes" id="UP000232222">
    <property type="component" value="Chromosome"/>
</dbReference>
<dbReference type="GO" id="GO:0004559">
    <property type="term" value="F:alpha-mannosidase activity"/>
    <property type="evidence" value="ECO:0007669"/>
    <property type="project" value="InterPro"/>
</dbReference>
<dbReference type="Pfam" id="PF07748">
    <property type="entry name" value="Glyco_hydro_38C"/>
    <property type="match status" value="1"/>
</dbReference>
<dbReference type="InterPro" id="IPR000602">
    <property type="entry name" value="Glyco_hydro_38_N"/>
</dbReference>
<evidence type="ECO:0000313" key="5">
    <source>
        <dbReference type="EMBL" id="ATZ16313.1"/>
    </source>
</evidence>
<dbReference type="KEGG" id="efr:EFREU_v1c02870"/>
<evidence type="ECO:0000259" key="4">
    <source>
        <dbReference type="Pfam" id="PF17677"/>
    </source>
</evidence>
<dbReference type="PANTHER" id="PTHR46017:SF2">
    <property type="entry name" value="MANNOSYLGLYCERATE HYDROLASE"/>
    <property type="match status" value="1"/>
</dbReference>
<dbReference type="SUPFAM" id="SSF88713">
    <property type="entry name" value="Glycoside hydrolase/deacetylase"/>
    <property type="match status" value="1"/>
</dbReference>
<feature type="domain" description="Glycosyl hydrolase family 38 C-terminal" evidence="3">
    <location>
        <begin position="514"/>
        <end position="724"/>
    </location>
</feature>
<dbReference type="Pfam" id="PF17677">
    <property type="entry name" value="Glyco_hydro38C2"/>
    <property type="match status" value="1"/>
</dbReference>
<dbReference type="InterPro" id="IPR011330">
    <property type="entry name" value="Glyco_hydro/deAcase_b/a-brl"/>
</dbReference>
<dbReference type="InterPro" id="IPR027291">
    <property type="entry name" value="Glyco_hydro_38_N_sf"/>
</dbReference>
<dbReference type="InterPro" id="IPR011013">
    <property type="entry name" value="Gal_mutarotase_sf_dom"/>
</dbReference>
<gene>
    <name evidence="5" type="ORF">EFREU_v1c02870</name>
</gene>
<reference evidence="5 6" key="1">
    <citation type="submission" date="2017-11" db="EMBL/GenBank/DDBJ databases">
        <title>Genome sequence of Entomoplasma freundtii BARC 318 (ATCC 51999).</title>
        <authorList>
            <person name="Lo W.-S."/>
            <person name="Gasparich G.E."/>
            <person name="Kuo C.-H."/>
        </authorList>
    </citation>
    <scope>NUCLEOTIDE SEQUENCE [LARGE SCALE GENOMIC DNA]</scope>
    <source>
        <strain evidence="5 6">BARC 318</strain>
    </source>
</reference>
<dbReference type="InterPro" id="IPR041147">
    <property type="entry name" value="GH38_C"/>
</dbReference>
<dbReference type="GO" id="GO:0009313">
    <property type="term" value="P:oligosaccharide catabolic process"/>
    <property type="evidence" value="ECO:0007669"/>
    <property type="project" value="TreeGrafter"/>
</dbReference>
<evidence type="ECO:0000259" key="2">
    <source>
        <dbReference type="Pfam" id="PF01074"/>
    </source>
</evidence>
<dbReference type="PANTHER" id="PTHR46017">
    <property type="entry name" value="ALPHA-MANNOSIDASE 2C1"/>
    <property type="match status" value="1"/>
</dbReference>
<dbReference type="InterPro" id="IPR037094">
    <property type="entry name" value="Glyco_hydro_38_cen_sf"/>
</dbReference>
<sequence>MKKWKIHFIPQTHWDKEWYFTKDVSDIFLIDNIDKIYDIYKRDSQEFDKFIYDGQYSVVDDYLRYFPENKAKVEELVQANKLVLGPWYTQTDTFNATGESIVRNLLVGTKSTEKLGGDTMHVGYIPDSFGFNANLPQILKKANLKGLVHWRGIYQKQIEKGVFNQWTGIDGTTIPIYNLFKHGYGIGVGPSLERFVEKWTLEDMAEQAKIYLENAAKHVLPLLEEVSKNTGGLILMPFGSDQLPIYDGLAQWMVELNKIDPEHEWVLSDYDTFMDDLFTRTQMQGLGNIEGELRFGQFSRTHKTITSSRYDIKYLGKKLEYLIYHETEPLGIMFEKYGGNYPAEIIEYNLKRLLESQAHDSAGACNTDETNNTIVERLNAAIAALESLNTLMKRRITEAHGLQKNELAVFNLKPYAKNIEDEIAIFTRKPSFKILDNDKEVMVNVRDQKHINIEEFKMYENAHRQDYNFDEKGQFWTTINADFGMIEPLSFKVFKIEEQASPWPLIVAKEDWTIENDDYALVANPETGHINLLIKENDQLVEDAFVLESQFDAGDSYDFSPSKIYPGVTSTFVKLTAEKAVSNGEQTLNLFYKFKVAKELDSKEEINQDLKLRIILNKKTIKFTLDLDNQAKDIKWKMNCKTGLKATTSFGDTSFGVIERPLNLTEQMAVWETEKWHDCPIEIEAMESVCYLKDHELAYALTTLGNNEYQILNDNIISLTLFRGYSTIGRRGLAYRPGRSSGIDHYPHATPEANLNKPLSIEFNVLINQLDNLVRIAKDKASPAVYYQKQDINPFHWKGDTFVMAKKPLSKGQKFSHDLNLPENIVVSAFKKAYDKNGYVIRMYNPTFENVAFLMPNEFKEMDLMENQIAPQTSFGANEVRTFWVENV</sequence>
<organism evidence="5 6">
    <name type="scientific">Entomoplasma freundtii</name>
    <dbReference type="NCBI Taxonomy" id="74700"/>
    <lineage>
        <taxon>Bacteria</taxon>
        <taxon>Bacillati</taxon>
        <taxon>Mycoplasmatota</taxon>
        <taxon>Mollicutes</taxon>
        <taxon>Entomoplasmatales</taxon>
        <taxon>Entomoplasmataceae</taxon>
        <taxon>Entomoplasma</taxon>
    </lineage>
</organism>
<dbReference type="EMBL" id="CP024962">
    <property type="protein sequence ID" value="ATZ16313.1"/>
    <property type="molecule type" value="Genomic_DNA"/>
</dbReference>
<evidence type="ECO:0000256" key="1">
    <source>
        <dbReference type="ARBA" id="ARBA00009792"/>
    </source>
</evidence>
<dbReference type="InterPro" id="IPR011682">
    <property type="entry name" value="Glyco_hydro_38_C"/>
</dbReference>
<evidence type="ECO:0000259" key="3">
    <source>
        <dbReference type="Pfam" id="PF07748"/>
    </source>
</evidence>
<protein>
    <submittedName>
        <fullName evidence="5">Glycosyl hydrolase</fullName>
    </submittedName>
</protein>
<dbReference type="Gene3D" id="1.20.1270.50">
    <property type="entry name" value="Glycoside hydrolase family 38, central domain"/>
    <property type="match status" value="1"/>
</dbReference>
<dbReference type="Gene3D" id="2.60.40.2220">
    <property type="match status" value="1"/>
</dbReference>
<evidence type="ECO:0000313" key="6">
    <source>
        <dbReference type="Proteomes" id="UP000232222"/>
    </source>
</evidence>
<dbReference type="Gene3D" id="3.20.110.10">
    <property type="entry name" value="Glycoside hydrolase 38, N terminal domain"/>
    <property type="match status" value="1"/>
</dbReference>
<dbReference type="GO" id="GO:0006013">
    <property type="term" value="P:mannose metabolic process"/>
    <property type="evidence" value="ECO:0007669"/>
    <property type="project" value="InterPro"/>
</dbReference>
<keyword evidence="5" id="KW-0378">Hydrolase</keyword>
<name>A0A2K8NUL4_9MOLU</name>